<proteinExistence type="predicted"/>
<dbReference type="InterPro" id="IPR026960">
    <property type="entry name" value="RVT-Znf"/>
</dbReference>
<feature type="domain" description="Reverse transcriptase zinc-binding" evidence="1">
    <location>
        <begin position="2"/>
        <end position="53"/>
    </location>
</feature>
<sequence>MCFAWIMNLNRSPTRDRLLSWGLQVDSSCLLCNSNNETRDHLYFDCTFSFDLWSQLARRCRIRPYRSWNQTIAQLENLQSPKSTRLLTLLVWQAALYWLWNERNARLHSG</sequence>
<dbReference type="Pfam" id="PF13966">
    <property type="entry name" value="zf-RVT"/>
    <property type="match status" value="1"/>
</dbReference>
<gene>
    <name evidence="2" type="ORF">DARMORV10_A03P14250.1</name>
</gene>
<name>A0A816V4R7_BRANA</name>
<feature type="non-terminal residue" evidence="2">
    <location>
        <position position="110"/>
    </location>
</feature>
<organism evidence="2">
    <name type="scientific">Brassica napus</name>
    <name type="common">Rape</name>
    <dbReference type="NCBI Taxonomy" id="3708"/>
    <lineage>
        <taxon>Eukaryota</taxon>
        <taxon>Viridiplantae</taxon>
        <taxon>Streptophyta</taxon>
        <taxon>Embryophyta</taxon>
        <taxon>Tracheophyta</taxon>
        <taxon>Spermatophyta</taxon>
        <taxon>Magnoliopsida</taxon>
        <taxon>eudicotyledons</taxon>
        <taxon>Gunneridae</taxon>
        <taxon>Pentapetalae</taxon>
        <taxon>rosids</taxon>
        <taxon>malvids</taxon>
        <taxon>Brassicales</taxon>
        <taxon>Brassicaceae</taxon>
        <taxon>Brassiceae</taxon>
        <taxon>Brassica</taxon>
    </lineage>
</organism>
<dbReference type="AlphaFoldDB" id="A0A816V4R7"/>
<dbReference type="EMBL" id="HG994357">
    <property type="protein sequence ID" value="CAF2121600.1"/>
    <property type="molecule type" value="Genomic_DNA"/>
</dbReference>
<reference evidence="2" key="1">
    <citation type="submission" date="2021-01" db="EMBL/GenBank/DDBJ databases">
        <authorList>
            <consortium name="Genoscope - CEA"/>
            <person name="William W."/>
        </authorList>
    </citation>
    <scope>NUCLEOTIDE SEQUENCE</scope>
</reference>
<evidence type="ECO:0000259" key="1">
    <source>
        <dbReference type="Pfam" id="PF13966"/>
    </source>
</evidence>
<dbReference type="Proteomes" id="UP001295469">
    <property type="component" value="Chromosome A03"/>
</dbReference>
<accession>A0A816V4R7</accession>
<evidence type="ECO:0000313" key="2">
    <source>
        <dbReference type="EMBL" id="CAF2121600.1"/>
    </source>
</evidence>
<protein>
    <submittedName>
        <fullName evidence="2">(rape) hypothetical protein</fullName>
    </submittedName>
</protein>